<evidence type="ECO:0008006" key="3">
    <source>
        <dbReference type="Google" id="ProtNLM"/>
    </source>
</evidence>
<gene>
    <name evidence="1" type="ORF">CVS30_16385</name>
</gene>
<dbReference type="AlphaFoldDB" id="A0A2V5IT19"/>
<accession>A0A2V5IT19</accession>
<name>A0A2V5IT19_9MICC</name>
<protein>
    <recommendedName>
        <fullName evidence="3">Peptide chain release factor 1</fullName>
    </recommendedName>
</protein>
<evidence type="ECO:0000313" key="1">
    <source>
        <dbReference type="EMBL" id="PYI37293.1"/>
    </source>
</evidence>
<reference evidence="1 2" key="1">
    <citation type="submission" date="2018-05" db="EMBL/GenBank/DDBJ databases">
        <title>Genetic diversity of glacier-inhabiting Cryobacterium bacteria in China and description of Cryobacterium mengkeensis sp. nov. and Arthrobacter glacialis sp. nov.</title>
        <authorList>
            <person name="Liu Q."/>
            <person name="Xin Y.-H."/>
        </authorList>
    </citation>
    <scope>NUCLEOTIDE SEQUENCE [LARGE SCALE GENOMIC DNA]</scope>
    <source>
        <strain evidence="1 2">B7</strain>
    </source>
</reference>
<proteinExistence type="predicted"/>
<evidence type="ECO:0000313" key="2">
    <source>
        <dbReference type="Proteomes" id="UP000247980"/>
    </source>
</evidence>
<sequence length="370" mass="39208">MTGRLTELLRMPGPWCTVHVGVGTGTVDSLEAMDLLGGRIQETLAAAGASKEDVKTSAALTWRAEGMPGPCSRYVLISGGEVRINEVRPGEPPVEIIDTGPIPNLVPLLQATGADFTYVVVEAERAKAEIRLYRASTPEPLTQGEIHGDTENLKKVPGGGLSQGRYQYRTEEIWRRNANETAAEVDAAVEGHRVGLVIVSGDVRARQLLLGELGSAAASLVRVIDMNSHPAGADRDKFDVEVERLVAEALAHRQQTILERLAGADVKYRAIGWGESVQALQAAQVETLLLESDGLADKTALVLGEAPWIATTDDDALSAEVVGRASGSASLVRAALLTDANLELLAPGALGGHSPVASLLRWPAGMQRES</sequence>
<keyword evidence="2" id="KW-1185">Reference proteome</keyword>
<comment type="caution">
    <text evidence="1">The sequence shown here is derived from an EMBL/GenBank/DDBJ whole genome shotgun (WGS) entry which is preliminary data.</text>
</comment>
<dbReference type="EMBL" id="QJVC01000025">
    <property type="protein sequence ID" value="PYI37293.1"/>
    <property type="molecule type" value="Genomic_DNA"/>
</dbReference>
<organism evidence="1 2">
    <name type="scientific">Arthrobacter psychrolactophilus</name>
    <dbReference type="NCBI Taxonomy" id="92442"/>
    <lineage>
        <taxon>Bacteria</taxon>
        <taxon>Bacillati</taxon>
        <taxon>Actinomycetota</taxon>
        <taxon>Actinomycetes</taxon>
        <taxon>Micrococcales</taxon>
        <taxon>Micrococcaceae</taxon>
        <taxon>Arthrobacter</taxon>
    </lineage>
</organism>
<dbReference type="Gene3D" id="3.30.420.60">
    <property type="entry name" value="eRF1 domain 2"/>
    <property type="match status" value="1"/>
</dbReference>
<dbReference type="InterPro" id="IPR040701">
    <property type="entry name" value="Bact_RF_family2"/>
</dbReference>
<dbReference type="Pfam" id="PF18844">
    <property type="entry name" value="baeRF_family2"/>
    <property type="match status" value="1"/>
</dbReference>
<dbReference type="Proteomes" id="UP000247980">
    <property type="component" value="Unassembled WGS sequence"/>
</dbReference>
<dbReference type="InterPro" id="IPR042226">
    <property type="entry name" value="eFR1_2_sf"/>
</dbReference>